<dbReference type="Gene3D" id="3.20.20.80">
    <property type="entry name" value="Glycosidases"/>
    <property type="match status" value="1"/>
</dbReference>
<dbReference type="PROSITE" id="PS52005">
    <property type="entry name" value="CBM56"/>
    <property type="match status" value="1"/>
</dbReference>
<keyword evidence="8" id="KW-0119">Carbohydrate metabolism</keyword>
<dbReference type="Pfam" id="PF22184">
    <property type="entry name" value="CBM_56"/>
    <property type="match status" value="1"/>
</dbReference>
<dbReference type="Proteomes" id="UP000470520">
    <property type="component" value="Unassembled WGS sequence"/>
</dbReference>
<evidence type="ECO:0000313" key="8">
    <source>
        <dbReference type="EMBL" id="NEB94723.1"/>
    </source>
</evidence>
<dbReference type="PROSITE" id="PS51764">
    <property type="entry name" value="GH26"/>
    <property type="match status" value="1"/>
</dbReference>
<dbReference type="PANTHER" id="PTHR40079:SF4">
    <property type="entry name" value="GH26 DOMAIN-CONTAINING PROTEIN-RELATED"/>
    <property type="match status" value="1"/>
</dbReference>
<sequence>MAAVLALLTAGTATGTTAPAAALTARNLPADGRILPVMGQDSDTLSDYKTQVLDNTALNAPKPGGVTLYTNLVEGGSPEPLAGVFSPANWGSGTVDFGRTLSQYPGASLAVGLYLSDATSGCVNKPLRALIGRTDADITPQLTQRYRGDLDRLLNQFKTWNRPVFLRIGYEFDGPWNCYNSDYFKQAFQYVKGRIDALGATKVATVWQTAAWPLNTSQDHPEYHYTVTDPDHLNPWYPGDSYVDYVGLSDFYNAGSLATQWGCSRYDISPVTLQNRVLDFSRAHGKPVMVAEAAPQGYSTSAPNKSCIMRKSPQATSAATLLNEWYAGYWSWIEANRDVVRVASYINTNWDSQTQWQCADGAAAGGPGCANGYWGDSRIQANPAVRDSFLGELRKCYFVGGASGSCGETGPGGGTTPPPAGDFTQGVASGTGGARTIWFKPTTGAESFVAVHYSIDGGARLNYMTTYNSATGRWEQPVTVPAGHTLTYSFDYQPTTQTYQNTTPTYSFTG</sequence>
<evidence type="ECO:0000259" key="7">
    <source>
        <dbReference type="PROSITE" id="PS52005"/>
    </source>
</evidence>
<feature type="chain" id="PRO_5029518553" evidence="5">
    <location>
        <begin position="21"/>
        <end position="510"/>
    </location>
</feature>
<keyword evidence="2 4" id="KW-0378">Hydrolase</keyword>
<dbReference type="GO" id="GO:0045493">
    <property type="term" value="P:xylan catabolic process"/>
    <property type="evidence" value="ECO:0007669"/>
    <property type="project" value="UniProtKB-KW"/>
</dbReference>
<comment type="similarity">
    <text evidence="1 4">Belongs to the glycosyl hydrolase 26 family.</text>
</comment>
<dbReference type="InterPro" id="IPR017853">
    <property type="entry name" value="GH"/>
</dbReference>
<accession>A0A7K3QXW7</accession>
<comment type="caution">
    <text evidence="8">The sequence shown here is derived from an EMBL/GenBank/DDBJ whole genome shotgun (WGS) entry which is preliminary data.</text>
</comment>
<keyword evidence="3 4" id="KW-0326">Glycosidase</keyword>
<gene>
    <name evidence="8" type="ORF">G3I21_24100</name>
</gene>
<evidence type="ECO:0000256" key="1">
    <source>
        <dbReference type="ARBA" id="ARBA00007754"/>
    </source>
</evidence>
<dbReference type="InterPro" id="IPR022790">
    <property type="entry name" value="GH26_dom"/>
</dbReference>
<keyword evidence="5" id="KW-0732">Signal</keyword>
<evidence type="ECO:0000313" key="9">
    <source>
        <dbReference type="Proteomes" id="UP000470520"/>
    </source>
</evidence>
<evidence type="ECO:0000256" key="3">
    <source>
        <dbReference type="ARBA" id="ARBA00023295"/>
    </source>
</evidence>
<organism evidence="8 9">
    <name type="scientific">Streptomyces bauhiniae</name>
    <dbReference type="NCBI Taxonomy" id="2340725"/>
    <lineage>
        <taxon>Bacteria</taxon>
        <taxon>Bacillati</taxon>
        <taxon>Actinomycetota</taxon>
        <taxon>Actinomycetes</taxon>
        <taxon>Kitasatosporales</taxon>
        <taxon>Streptomycetaceae</taxon>
        <taxon>Streptomyces</taxon>
    </lineage>
</organism>
<dbReference type="GO" id="GO:0016985">
    <property type="term" value="F:mannan endo-1,4-beta-mannosidase activity"/>
    <property type="evidence" value="ECO:0007669"/>
    <property type="project" value="InterPro"/>
</dbReference>
<feature type="active site" description="Nucleophile" evidence="4">
    <location>
        <position position="292"/>
    </location>
</feature>
<evidence type="ECO:0000256" key="4">
    <source>
        <dbReference type="PROSITE-ProRule" id="PRU01100"/>
    </source>
</evidence>
<evidence type="ECO:0000259" key="6">
    <source>
        <dbReference type="PROSITE" id="PS51764"/>
    </source>
</evidence>
<feature type="active site" description="Proton donor" evidence="4">
    <location>
        <position position="171"/>
    </location>
</feature>
<proteinExistence type="inferred from homology"/>
<dbReference type="InterPro" id="IPR047569">
    <property type="entry name" value="CBM56"/>
</dbReference>
<feature type="signal peptide" evidence="5">
    <location>
        <begin position="1"/>
        <end position="20"/>
    </location>
</feature>
<name>A0A7K3QXW7_9ACTN</name>
<dbReference type="GO" id="GO:0006080">
    <property type="term" value="P:substituted mannan metabolic process"/>
    <property type="evidence" value="ECO:0007669"/>
    <property type="project" value="InterPro"/>
</dbReference>
<feature type="domain" description="GH26" evidence="6">
    <location>
        <begin position="19"/>
        <end position="345"/>
    </location>
</feature>
<dbReference type="GO" id="GO:0030246">
    <property type="term" value="F:carbohydrate binding"/>
    <property type="evidence" value="ECO:0007669"/>
    <property type="project" value="UniProtKB-UniRule"/>
</dbReference>
<dbReference type="InterPro" id="IPR000805">
    <property type="entry name" value="Glyco_hydro_26"/>
</dbReference>
<dbReference type="EMBL" id="JAAGMR010000274">
    <property type="protein sequence ID" value="NEB94723.1"/>
    <property type="molecule type" value="Genomic_DNA"/>
</dbReference>
<dbReference type="PANTHER" id="PTHR40079">
    <property type="entry name" value="MANNAN ENDO-1,4-BETA-MANNOSIDASE E-RELATED"/>
    <property type="match status" value="1"/>
</dbReference>
<keyword evidence="8" id="KW-0624">Polysaccharide degradation</keyword>
<dbReference type="AlphaFoldDB" id="A0A7K3QXW7"/>
<dbReference type="SUPFAM" id="SSF51445">
    <property type="entry name" value="(Trans)glycosidases"/>
    <property type="match status" value="1"/>
</dbReference>
<feature type="domain" description="CBM56" evidence="7">
    <location>
        <begin position="418"/>
        <end position="508"/>
    </location>
</feature>
<evidence type="ECO:0000256" key="5">
    <source>
        <dbReference type="SAM" id="SignalP"/>
    </source>
</evidence>
<protein>
    <submittedName>
        <fullName evidence="8">Endo-1,3-beta-xylanase</fullName>
    </submittedName>
</protein>
<reference evidence="8 9" key="1">
    <citation type="submission" date="2020-01" db="EMBL/GenBank/DDBJ databases">
        <title>Insect and environment-associated Actinomycetes.</title>
        <authorList>
            <person name="Currrie C."/>
            <person name="Chevrette M."/>
            <person name="Carlson C."/>
            <person name="Stubbendieck R."/>
            <person name="Wendt-Pienkowski E."/>
        </authorList>
    </citation>
    <scope>NUCLEOTIDE SEQUENCE [LARGE SCALE GENOMIC DNA]</scope>
    <source>
        <strain evidence="8 9">SID7754</strain>
    </source>
</reference>
<evidence type="ECO:0000256" key="2">
    <source>
        <dbReference type="ARBA" id="ARBA00022801"/>
    </source>
</evidence>
<keyword evidence="8" id="KW-0858">Xylan degradation</keyword>